<evidence type="ECO:0000313" key="2">
    <source>
        <dbReference type="EMBL" id="QJB03194.1"/>
    </source>
</evidence>
<dbReference type="EMBL" id="MT143830">
    <property type="protein sequence ID" value="QJB03194.1"/>
    <property type="molecule type" value="Genomic_DNA"/>
</dbReference>
<dbReference type="AlphaFoldDB" id="A0A6M3M7D5"/>
<proteinExistence type="predicted"/>
<protein>
    <submittedName>
        <fullName evidence="2">Uncharacterized protein</fullName>
    </submittedName>
</protein>
<gene>
    <name evidence="1" type="ORF">MM171A00439_0029</name>
    <name evidence="2" type="ORF">MM171B00856_0007</name>
</gene>
<reference evidence="2" key="1">
    <citation type="submission" date="2020-03" db="EMBL/GenBank/DDBJ databases">
        <title>The deep terrestrial virosphere.</title>
        <authorList>
            <person name="Holmfeldt K."/>
            <person name="Nilsson E."/>
            <person name="Simone D."/>
            <person name="Lopez-Fernandez M."/>
            <person name="Wu X."/>
            <person name="de Brujin I."/>
            <person name="Lundin D."/>
            <person name="Andersson A."/>
            <person name="Bertilsson S."/>
            <person name="Dopson M."/>
        </authorList>
    </citation>
    <scope>NUCLEOTIDE SEQUENCE</scope>
    <source>
        <strain evidence="1">MM171A00439</strain>
        <strain evidence="2">MM171B00856</strain>
    </source>
</reference>
<dbReference type="EMBL" id="MT143694">
    <property type="protein sequence ID" value="QJB00477.1"/>
    <property type="molecule type" value="Genomic_DNA"/>
</dbReference>
<name>A0A6M3M7D5_9ZZZZ</name>
<organism evidence="2">
    <name type="scientific">viral metagenome</name>
    <dbReference type="NCBI Taxonomy" id="1070528"/>
    <lineage>
        <taxon>unclassified sequences</taxon>
        <taxon>metagenomes</taxon>
        <taxon>organismal metagenomes</taxon>
    </lineage>
</organism>
<accession>A0A6M3M7D5</accession>
<evidence type="ECO:0000313" key="1">
    <source>
        <dbReference type="EMBL" id="QJB00477.1"/>
    </source>
</evidence>
<sequence length="71" mass="8429">MSEQKGIAAASAEKKRKYIEEILKAHPIYLPDAYISQETAKRLQRLPEQTVFWLWHLSRKESPDYRQITKL</sequence>